<evidence type="ECO:0000313" key="2">
    <source>
        <dbReference type="EMBL" id="MEF3081896.1"/>
    </source>
</evidence>
<reference evidence="2 3" key="1">
    <citation type="submission" date="2024-01" db="EMBL/GenBank/DDBJ databases">
        <title>Novel species of the genus Luteimonas isolated from rivers.</title>
        <authorList>
            <person name="Lu H."/>
        </authorList>
    </citation>
    <scope>NUCLEOTIDE SEQUENCE [LARGE SCALE GENOMIC DNA]</scope>
    <source>
        <strain evidence="2 3">SMYT11W</strain>
    </source>
</reference>
<keyword evidence="3" id="KW-1185">Reference proteome</keyword>
<accession>A0ABU7WD43</accession>
<comment type="caution">
    <text evidence="2">The sequence shown here is derived from an EMBL/GenBank/DDBJ whole genome shotgun (WGS) entry which is preliminary data.</text>
</comment>
<dbReference type="RefSeq" id="WP_332077610.1">
    <property type="nucleotide sequence ID" value="NZ_JAZHBM010000001.1"/>
</dbReference>
<sequence length="114" mass="12586">MKTLDDSPSPLQRAVDMIGGQRATANVLNISQGMVWQWLNFRRPLPPEHCWLIELATAERGDTVTCEELAPGVVFQRDATGRVTGHVVPVLQPKGEGGEIDPDVDRVEPLMEMP</sequence>
<evidence type="ECO:0000313" key="3">
    <source>
        <dbReference type="Proteomes" id="UP001358324"/>
    </source>
</evidence>
<evidence type="ECO:0000256" key="1">
    <source>
        <dbReference type="SAM" id="MobiDB-lite"/>
    </source>
</evidence>
<dbReference type="InterPro" id="IPR031856">
    <property type="entry name" value="YdaS_toxin-like"/>
</dbReference>
<name>A0ABU7WD43_9GAMM</name>
<gene>
    <name evidence="2" type="ORF">V3391_06675</name>
</gene>
<dbReference type="Gene3D" id="1.10.260.40">
    <property type="entry name" value="lambda repressor-like DNA-binding domains"/>
    <property type="match status" value="1"/>
</dbReference>
<protein>
    <submittedName>
        <fullName evidence="2">YdaS family helix-turn-helix protein</fullName>
    </submittedName>
</protein>
<feature type="compositionally biased region" description="Basic and acidic residues" evidence="1">
    <location>
        <begin position="103"/>
        <end position="114"/>
    </location>
</feature>
<proteinExistence type="predicted"/>
<organism evidence="2 3">
    <name type="scientific">Luteimonas flava</name>
    <dbReference type="NCBI Taxonomy" id="3115822"/>
    <lineage>
        <taxon>Bacteria</taxon>
        <taxon>Pseudomonadati</taxon>
        <taxon>Pseudomonadota</taxon>
        <taxon>Gammaproteobacteria</taxon>
        <taxon>Lysobacterales</taxon>
        <taxon>Lysobacteraceae</taxon>
        <taxon>Luteimonas</taxon>
    </lineage>
</organism>
<dbReference type="Proteomes" id="UP001358324">
    <property type="component" value="Unassembled WGS sequence"/>
</dbReference>
<dbReference type="InterPro" id="IPR010982">
    <property type="entry name" value="Lambda_DNA-bd_dom_sf"/>
</dbReference>
<feature type="region of interest" description="Disordered" evidence="1">
    <location>
        <begin position="89"/>
        <end position="114"/>
    </location>
</feature>
<dbReference type="Pfam" id="PF15943">
    <property type="entry name" value="YdaS_toxin"/>
    <property type="match status" value="1"/>
</dbReference>
<dbReference type="EMBL" id="JAZHBM010000001">
    <property type="protein sequence ID" value="MEF3081896.1"/>
    <property type="molecule type" value="Genomic_DNA"/>
</dbReference>
<dbReference type="SUPFAM" id="SSF47413">
    <property type="entry name" value="lambda repressor-like DNA-binding domains"/>
    <property type="match status" value="1"/>
</dbReference>